<evidence type="ECO:0000256" key="9">
    <source>
        <dbReference type="PIRSR" id="PIRSR000294-2"/>
    </source>
</evidence>
<feature type="domain" description="Cytochrome c" evidence="11">
    <location>
        <begin position="229"/>
        <end position="336"/>
    </location>
</feature>
<feature type="binding site" description="axial binding residue" evidence="9">
    <location>
        <position position="311"/>
    </location>
    <ligand>
        <name>heme c</name>
        <dbReference type="ChEBI" id="CHEBI:61717"/>
        <label>2</label>
    </ligand>
    <ligandPart>
        <name>Fe</name>
        <dbReference type="ChEBI" id="CHEBI:18248"/>
    </ligandPart>
</feature>
<dbReference type="InterPro" id="IPR004852">
    <property type="entry name" value="Di-haem_cyt_c_peroxidsae"/>
</dbReference>
<evidence type="ECO:0000256" key="4">
    <source>
        <dbReference type="ARBA" id="ARBA00022729"/>
    </source>
</evidence>
<keyword evidence="5" id="KW-0574">Periplasm</keyword>
<evidence type="ECO:0000256" key="1">
    <source>
        <dbReference type="ARBA" id="ARBA00004418"/>
    </source>
</evidence>
<dbReference type="Proteomes" id="UP000029714">
    <property type="component" value="Unassembled WGS sequence"/>
</dbReference>
<dbReference type="GO" id="GO:0020037">
    <property type="term" value="F:heme binding"/>
    <property type="evidence" value="ECO:0007669"/>
    <property type="project" value="InterPro"/>
</dbReference>
<comment type="caution">
    <text evidence="13">The sequence shown here is derived from an EMBL/GenBank/DDBJ whole genome shotgun (WGS) entry which is preliminary data.</text>
</comment>
<dbReference type="Pfam" id="PF03150">
    <property type="entry name" value="CCP_MauG"/>
    <property type="match status" value="1"/>
</dbReference>
<feature type="binding site" description="axial binding residue" evidence="9">
    <location>
        <position position="247"/>
    </location>
    <ligand>
        <name>heme c</name>
        <dbReference type="ChEBI" id="CHEBI:61717"/>
        <label>2</label>
    </ligand>
    <ligandPart>
        <name>Fe</name>
        <dbReference type="ChEBI" id="CHEBI:18248"/>
    </ligandPart>
</feature>
<dbReference type="STRING" id="1548018.LS64_05635"/>
<comment type="cofactor">
    <cofactor evidence="8">
        <name>heme</name>
        <dbReference type="ChEBI" id="CHEBI:30413"/>
    </cofactor>
    <text evidence="8">Binds 2 heme groups.</text>
</comment>
<dbReference type="GO" id="GO:0046872">
    <property type="term" value="F:metal ion binding"/>
    <property type="evidence" value="ECO:0007669"/>
    <property type="project" value="UniProtKB-KW"/>
</dbReference>
<evidence type="ECO:0000313" key="13">
    <source>
        <dbReference type="EMBL" id="TLD93001.1"/>
    </source>
</evidence>
<evidence type="ECO:0000256" key="7">
    <source>
        <dbReference type="ARBA" id="ARBA00023004"/>
    </source>
</evidence>
<protein>
    <submittedName>
        <fullName evidence="12">C-type cytochrome</fullName>
    </submittedName>
    <submittedName>
        <fullName evidence="13">Cytochrome-c peroxidase</fullName>
    </submittedName>
</protein>
<reference evidence="12 15" key="4">
    <citation type="submission" date="2019-12" db="EMBL/GenBank/DDBJ databases">
        <title>Multi-Generational Helicobacter saguini Isolates.</title>
        <authorList>
            <person name="Mannion A."/>
            <person name="Shen Z."/>
            <person name="Fox J.G."/>
        </authorList>
    </citation>
    <scope>NUCLEOTIDE SEQUENCE [LARGE SCALE GENOMIC DNA]</scope>
    <source>
        <strain evidence="12">16-048</strain>
        <strain evidence="15">16-048 (F4)</strain>
    </source>
</reference>
<sequence>MLKKSYVLIGASVALVASVAIAASTKMPSKDALLTKAKDAGLEPLPQGKALESYQLAYAKKHNIAQGYAKIMTKEQIELGKKLYFDPRLSESNLISCNTCHNLALAGADLVPAAIGHKWQANPEHLNSPTSLNSMFNEIQFWNGRAADLSTQAQGPIANPVEMALNDKDAVAKITSIPAYVSEFKRAFGANVKIDYKLIADSIAMFEMTLNTPSRYDAFLNGNANALSKDEKAGLETFIEKGCTSCHNGVNLGGNMQAFGLIEPYKYEKLGGFKGDSDGMVKTPTLRNVLQTSPYFHNGAFWDVRDAIKEMGRIQLGVAISDKEAESIATFFKALDGELPKVSYPTLPASTNKTKTPSF</sequence>
<feature type="chain" id="PRO_5036329026" evidence="10">
    <location>
        <begin position="23"/>
        <end position="359"/>
    </location>
</feature>
<dbReference type="InterPro" id="IPR051395">
    <property type="entry name" value="Cytochrome_c_Peroxidase/MauG"/>
</dbReference>
<dbReference type="PROSITE" id="PS51007">
    <property type="entry name" value="CYTC"/>
    <property type="match status" value="2"/>
</dbReference>
<evidence type="ECO:0000313" key="12">
    <source>
        <dbReference type="EMBL" id="MWV70451.1"/>
    </source>
</evidence>
<comment type="subcellular location">
    <subcellularLocation>
        <location evidence="1">Periplasm</location>
    </subcellularLocation>
</comment>
<gene>
    <name evidence="12" type="ORF">DCO61_10715</name>
    <name evidence="13" type="ORF">LS64_009420</name>
</gene>
<dbReference type="InterPro" id="IPR026259">
    <property type="entry name" value="MauG/Cytc_peroxidase"/>
</dbReference>
<keyword evidence="13" id="KW-0575">Peroxidase</keyword>
<comment type="PTM">
    <text evidence="8">Binds 2 heme groups per subunit.</text>
</comment>
<keyword evidence="7 9" id="KW-0408">Iron</keyword>
<dbReference type="InterPro" id="IPR036909">
    <property type="entry name" value="Cyt_c-like_dom_sf"/>
</dbReference>
<proteinExistence type="predicted"/>
<feature type="binding site" description="covalent" evidence="8">
    <location>
        <position position="246"/>
    </location>
    <ligand>
        <name>heme c</name>
        <dbReference type="ChEBI" id="CHEBI:61717"/>
        <label>2</label>
    </ligand>
</feature>
<feature type="binding site" description="axial binding residue" evidence="9">
    <location>
        <position position="101"/>
    </location>
    <ligand>
        <name>heme c</name>
        <dbReference type="ChEBI" id="CHEBI:61717"/>
        <label>1</label>
    </ligand>
    <ligandPart>
        <name>Fe</name>
        <dbReference type="ChEBI" id="CHEBI:18248"/>
    </ligandPart>
</feature>
<feature type="signal peptide" evidence="10">
    <location>
        <begin position="1"/>
        <end position="22"/>
    </location>
</feature>
<evidence type="ECO:0000313" key="14">
    <source>
        <dbReference type="Proteomes" id="UP000029714"/>
    </source>
</evidence>
<evidence type="ECO:0000259" key="11">
    <source>
        <dbReference type="PROSITE" id="PS51007"/>
    </source>
</evidence>
<feature type="domain" description="Cytochrome c" evidence="11">
    <location>
        <begin position="75"/>
        <end position="185"/>
    </location>
</feature>
<reference evidence="13 14" key="2">
    <citation type="journal article" date="2016" name="Infect. Immun.">
        <title>Helicobacter saguini, a Novel Helicobacter Isolated from Cotton-Top Tamarins with Ulcerative Colitis, Has Proinflammatory Properties and Induces Typhlocolitis and Dysplasia in Gnotobiotic IL-10-/- Mice.</title>
        <authorList>
            <person name="Shen Z."/>
            <person name="Mannion A."/>
            <person name="Whary M.T."/>
            <person name="Muthupalani S."/>
            <person name="Sheh A."/>
            <person name="Feng Y."/>
            <person name="Gong G."/>
            <person name="Vandamme P."/>
            <person name="Holcombe H.R."/>
            <person name="Paster B.J."/>
            <person name="Fox J.G."/>
        </authorList>
    </citation>
    <scope>NUCLEOTIDE SEQUENCE [LARGE SCALE GENOMIC DNA]</scope>
    <source>
        <strain evidence="13 14">MIT 97-6194</strain>
    </source>
</reference>
<keyword evidence="6" id="KW-0560">Oxidoreductase</keyword>
<name>A0A347VPR4_9HELI</name>
<dbReference type="GO" id="GO:0042597">
    <property type="term" value="C:periplasmic space"/>
    <property type="evidence" value="ECO:0007669"/>
    <property type="project" value="UniProtKB-SubCell"/>
</dbReference>
<organism evidence="13 14">
    <name type="scientific">Helicobacter saguini</name>
    <dbReference type="NCBI Taxonomy" id="1548018"/>
    <lineage>
        <taxon>Bacteria</taxon>
        <taxon>Pseudomonadati</taxon>
        <taxon>Campylobacterota</taxon>
        <taxon>Epsilonproteobacteria</taxon>
        <taxon>Campylobacterales</taxon>
        <taxon>Helicobacteraceae</taxon>
        <taxon>Helicobacter</taxon>
    </lineage>
</organism>
<accession>A0A347VPR4</accession>
<evidence type="ECO:0000256" key="5">
    <source>
        <dbReference type="ARBA" id="ARBA00022764"/>
    </source>
</evidence>
<dbReference type="GO" id="GO:0004130">
    <property type="term" value="F:cytochrome-c peroxidase activity"/>
    <property type="evidence" value="ECO:0007669"/>
    <property type="project" value="TreeGrafter"/>
</dbReference>
<keyword evidence="2 8" id="KW-0349">Heme</keyword>
<feature type="binding site" description="covalent" evidence="8">
    <location>
        <position position="97"/>
    </location>
    <ligand>
        <name>heme c</name>
        <dbReference type="ChEBI" id="CHEBI:61717"/>
        <label>1</label>
    </ligand>
</feature>
<dbReference type="EMBL" id="QBIU01000002">
    <property type="protein sequence ID" value="MWV70451.1"/>
    <property type="molecule type" value="Genomic_DNA"/>
</dbReference>
<dbReference type="GO" id="GO:0009055">
    <property type="term" value="F:electron transfer activity"/>
    <property type="evidence" value="ECO:0007669"/>
    <property type="project" value="InterPro"/>
</dbReference>
<dbReference type="SUPFAM" id="SSF46626">
    <property type="entry name" value="Cytochrome c"/>
    <property type="match status" value="2"/>
</dbReference>
<evidence type="ECO:0000256" key="10">
    <source>
        <dbReference type="SAM" id="SignalP"/>
    </source>
</evidence>
<feature type="binding site" description="covalent" evidence="8">
    <location>
        <position position="243"/>
    </location>
    <ligand>
        <name>heme c</name>
        <dbReference type="ChEBI" id="CHEBI:61717"/>
        <label>2</label>
    </ligand>
</feature>
<evidence type="ECO:0000313" key="15">
    <source>
        <dbReference type="Proteomes" id="UP000477070"/>
    </source>
</evidence>
<evidence type="ECO:0000256" key="8">
    <source>
        <dbReference type="PIRSR" id="PIRSR000294-1"/>
    </source>
</evidence>
<feature type="binding site" description="axial binding residue" evidence="9">
    <location>
        <position position="117"/>
    </location>
    <ligand>
        <name>heme c</name>
        <dbReference type="ChEBI" id="CHEBI:61717"/>
        <label>1</label>
    </ligand>
    <ligandPart>
        <name>Fe</name>
        <dbReference type="ChEBI" id="CHEBI:18248"/>
    </ligandPart>
</feature>
<dbReference type="InterPro" id="IPR009056">
    <property type="entry name" value="Cyt_c-like_dom"/>
</dbReference>
<dbReference type="PANTHER" id="PTHR30600:SF7">
    <property type="entry name" value="CYTOCHROME C PEROXIDASE-RELATED"/>
    <property type="match status" value="1"/>
</dbReference>
<feature type="binding site" description="covalent" evidence="8">
    <location>
        <position position="100"/>
    </location>
    <ligand>
        <name>heme c</name>
        <dbReference type="ChEBI" id="CHEBI:61717"/>
        <label>1</label>
    </ligand>
</feature>
<dbReference type="EMBL" id="JRMP02000016">
    <property type="protein sequence ID" value="TLD93001.1"/>
    <property type="molecule type" value="Genomic_DNA"/>
</dbReference>
<keyword evidence="3 9" id="KW-0479">Metal-binding</keyword>
<evidence type="ECO:0000256" key="6">
    <source>
        <dbReference type="ARBA" id="ARBA00023002"/>
    </source>
</evidence>
<dbReference type="Proteomes" id="UP000477070">
    <property type="component" value="Unassembled WGS sequence"/>
</dbReference>
<reference evidence="13 14" key="1">
    <citation type="journal article" date="2014" name="Genome Announc.">
        <title>Draft genome sequences of eight enterohepatic helicobacter species isolated from both laboratory and wild rodents.</title>
        <authorList>
            <person name="Sheh A."/>
            <person name="Shen Z."/>
            <person name="Fox J.G."/>
        </authorList>
    </citation>
    <scope>NUCLEOTIDE SEQUENCE [LARGE SCALE GENOMIC DNA]</scope>
    <source>
        <strain evidence="13 14">MIT 97-6194</strain>
    </source>
</reference>
<dbReference type="PANTHER" id="PTHR30600">
    <property type="entry name" value="CYTOCHROME C PEROXIDASE-RELATED"/>
    <property type="match status" value="1"/>
</dbReference>
<dbReference type="RefSeq" id="WP_034571492.1">
    <property type="nucleotide sequence ID" value="NZ_JRMP02000016.1"/>
</dbReference>
<keyword evidence="14" id="KW-1185">Reference proteome</keyword>
<dbReference type="AlphaFoldDB" id="A0A347VPR4"/>
<evidence type="ECO:0000256" key="3">
    <source>
        <dbReference type="ARBA" id="ARBA00022723"/>
    </source>
</evidence>
<dbReference type="PIRSF" id="PIRSF000294">
    <property type="entry name" value="Cytochrome-c_peroxidase"/>
    <property type="match status" value="1"/>
</dbReference>
<evidence type="ECO:0000256" key="2">
    <source>
        <dbReference type="ARBA" id="ARBA00022617"/>
    </source>
</evidence>
<reference evidence="13" key="3">
    <citation type="submission" date="2018-04" db="EMBL/GenBank/DDBJ databases">
        <authorList>
            <person name="Sheh A."/>
            <person name="Shen Z."/>
            <person name="Mannion A.J."/>
            <person name="Fox J.G."/>
        </authorList>
    </citation>
    <scope>NUCLEOTIDE SEQUENCE</scope>
    <source>
        <strain evidence="13">MIT 97-6194</strain>
    </source>
</reference>
<dbReference type="Gene3D" id="1.10.760.10">
    <property type="entry name" value="Cytochrome c-like domain"/>
    <property type="match status" value="2"/>
</dbReference>
<keyword evidence="4 10" id="KW-0732">Signal</keyword>
<dbReference type="OrthoDB" id="9805202at2"/>